<feature type="transmembrane region" description="Helical" evidence="1">
    <location>
        <begin position="191"/>
        <end position="212"/>
    </location>
</feature>
<evidence type="ECO:0008006" key="4">
    <source>
        <dbReference type="Google" id="ProtNLM"/>
    </source>
</evidence>
<dbReference type="GO" id="GO:0008381">
    <property type="term" value="F:mechanosensitive monoatomic ion channel activity"/>
    <property type="evidence" value="ECO:0007669"/>
    <property type="project" value="InterPro"/>
</dbReference>
<dbReference type="InterPro" id="IPR045275">
    <property type="entry name" value="MscS_archaea/bacteria_type"/>
</dbReference>
<dbReference type="Pfam" id="PF05552">
    <property type="entry name" value="MS_channel_1st_1"/>
    <property type="match status" value="1"/>
</dbReference>
<evidence type="ECO:0000313" key="3">
    <source>
        <dbReference type="Proteomes" id="UP000176484"/>
    </source>
</evidence>
<evidence type="ECO:0000256" key="1">
    <source>
        <dbReference type="SAM" id="Phobius"/>
    </source>
</evidence>
<keyword evidence="1" id="KW-0472">Membrane</keyword>
<dbReference type="Gene3D" id="1.10.287.1260">
    <property type="match status" value="2"/>
</dbReference>
<feature type="transmembrane region" description="Helical" evidence="1">
    <location>
        <begin position="166"/>
        <end position="185"/>
    </location>
</feature>
<feature type="transmembrane region" description="Helical" evidence="1">
    <location>
        <begin position="84"/>
        <end position="103"/>
    </location>
</feature>
<reference evidence="2 3" key="1">
    <citation type="journal article" date="2016" name="Nat. Commun.">
        <title>Thousands of microbial genomes shed light on interconnected biogeochemical processes in an aquifer system.</title>
        <authorList>
            <person name="Anantharaman K."/>
            <person name="Brown C.T."/>
            <person name="Hug L.A."/>
            <person name="Sharon I."/>
            <person name="Castelle C.J."/>
            <person name="Probst A.J."/>
            <person name="Thomas B.C."/>
            <person name="Singh A."/>
            <person name="Wilkins M.J."/>
            <person name="Karaoz U."/>
            <person name="Brodie E.L."/>
            <person name="Williams K.H."/>
            <person name="Hubbard S.S."/>
            <person name="Banfield J.F."/>
        </authorList>
    </citation>
    <scope>NUCLEOTIDE SEQUENCE [LARGE SCALE GENOMIC DNA]</scope>
</reference>
<dbReference type="PANTHER" id="PTHR30221">
    <property type="entry name" value="SMALL-CONDUCTANCE MECHANOSENSITIVE CHANNEL"/>
    <property type="match status" value="1"/>
</dbReference>
<dbReference type="InterPro" id="IPR008910">
    <property type="entry name" value="MSC_TM_helix"/>
</dbReference>
<evidence type="ECO:0000313" key="2">
    <source>
        <dbReference type="EMBL" id="OGI45695.1"/>
    </source>
</evidence>
<name>A0A1F6TKW1_9BACT</name>
<dbReference type="EMBL" id="MFTD01000041">
    <property type="protein sequence ID" value="OGI45695.1"/>
    <property type="molecule type" value="Genomic_DNA"/>
</dbReference>
<dbReference type="PANTHER" id="PTHR30221:SF1">
    <property type="entry name" value="SMALL-CONDUCTANCE MECHANOSENSITIVE CHANNEL"/>
    <property type="match status" value="1"/>
</dbReference>
<protein>
    <recommendedName>
        <fullName evidence="4">Small-conductance mechanosensitive ion channel</fullName>
    </recommendedName>
</protein>
<gene>
    <name evidence="2" type="ORF">A2121_03095</name>
</gene>
<keyword evidence="1" id="KW-1133">Transmembrane helix</keyword>
<organism evidence="2 3">
    <name type="scientific">Candidatus Nomurabacteria bacterium GWB1_40_6</name>
    <dbReference type="NCBI Taxonomy" id="1801727"/>
    <lineage>
        <taxon>Bacteria</taxon>
        <taxon>Candidatus Nomuraibacteriota</taxon>
    </lineage>
</organism>
<accession>A0A1F6TKW1</accession>
<feature type="transmembrane region" description="Helical" evidence="1">
    <location>
        <begin position="31"/>
        <end position="52"/>
    </location>
</feature>
<dbReference type="Proteomes" id="UP000176484">
    <property type="component" value="Unassembled WGS sequence"/>
</dbReference>
<sequence>MVNNIWLTWGDVFNSSLQSLWWGFVQFTPRLLMAVVFFFIGWLLGSVVARAIEQVFSSLKIDNLFKSIGAEGFFRKAGVNLNTGYFVGQVVRWFVIIVFLLPSLNLVGLTDVSSFLEESVLGFLPQVIIAAFVLIIAAVVSEGLSKTVLAAAKAVDLKAANLLSTIAKYAVWVFAIIIALGKLGLGDYMSILFSGIIAMVALGGALAFGLGGKDHASRFISKLSEEVSQR</sequence>
<dbReference type="AlphaFoldDB" id="A0A1F6TKW1"/>
<feature type="transmembrane region" description="Helical" evidence="1">
    <location>
        <begin position="123"/>
        <end position="145"/>
    </location>
</feature>
<proteinExistence type="predicted"/>
<comment type="caution">
    <text evidence="2">The sequence shown here is derived from an EMBL/GenBank/DDBJ whole genome shotgun (WGS) entry which is preliminary data.</text>
</comment>
<keyword evidence="1" id="KW-0812">Transmembrane</keyword>